<evidence type="ECO:0000313" key="2">
    <source>
        <dbReference type="EMBL" id="QXL88310.1"/>
    </source>
</evidence>
<dbReference type="RefSeq" id="WP_257891383.1">
    <property type="nucleotide sequence ID" value="NZ_JAIMBW010000001.1"/>
</dbReference>
<dbReference type="EMBL" id="CP078073">
    <property type="protein sequence ID" value="QXL88310.1"/>
    <property type="molecule type" value="Genomic_DNA"/>
</dbReference>
<dbReference type="AlphaFoldDB" id="A0A975YGD9"/>
<organism evidence="2">
    <name type="scientific">Gymnodinialimonas phycosphaerae</name>
    <dbReference type="NCBI Taxonomy" id="2841589"/>
    <lineage>
        <taxon>Bacteria</taxon>
        <taxon>Pseudomonadati</taxon>
        <taxon>Pseudomonadota</taxon>
        <taxon>Alphaproteobacteria</taxon>
        <taxon>Rhodobacterales</taxon>
        <taxon>Paracoccaceae</taxon>
        <taxon>Gymnodinialimonas</taxon>
    </lineage>
</organism>
<proteinExistence type="predicted"/>
<reference evidence="2 3" key="1">
    <citation type="submission" date="2021-07" db="EMBL/GenBank/DDBJ databases">
        <title>Karlodiniumbacter phycospheric gen. nov., sp. nov., a phycosphere bacterium isolated from karlodinium veneficum.</title>
        <authorList>
            <person name="Peng Y."/>
            <person name="Jiang L."/>
            <person name="Lee J."/>
        </authorList>
    </citation>
    <scope>NUCLEOTIDE SEQUENCE</scope>
    <source>
        <strain evidence="2 3">N5</strain>
    </source>
</reference>
<accession>A0A975YGD9</accession>
<dbReference type="Proteomes" id="UP000693972">
    <property type="component" value="Unassembled WGS sequence"/>
</dbReference>
<dbReference type="InterPro" id="IPR018697">
    <property type="entry name" value="DUF2199"/>
</dbReference>
<evidence type="ECO:0000313" key="3">
    <source>
        <dbReference type="Proteomes" id="UP000693972"/>
    </source>
</evidence>
<dbReference type="EMBL" id="JAIMBW010000001">
    <property type="protein sequence ID" value="MBY4891522.1"/>
    <property type="molecule type" value="Genomic_DNA"/>
</dbReference>
<name>A0A975YGD9_9RHOB</name>
<keyword evidence="3" id="KW-1185">Reference proteome</keyword>
<evidence type="ECO:0000313" key="1">
    <source>
        <dbReference type="EMBL" id="MBY4891522.1"/>
    </source>
</evidence>
<dbReference type="Pfam" id="PF09965">
    <property type="entry name" value="DUF2199"/>
    <property type="match status" value="1"/>
</dbReference>
<protein>
    <submittedName>
        <fullName evidence="2">DUF2199 domain-containing protein</fullName>
    </submittedName>
</protein>
<gene>
    <name evidence="1" type="ORF">KUL25_01940</name>
    <name evidence="2" type="ORF">KUL25_01945</name>
</gene>
<sequence length="203" mass="22507">MIRKIFRRSKPARVVPEAELARRLVDPDNVCTCCGTDVVVAKAVRPEAPFSWKNPPEPAEDAAFEAGGMELFTENYARRDGNNLLRAYLPIPVQGTEGTVFLGVWCSLKAGLHARFRSAQVRGDADKLGEMPSWLYTQLPRLTGPLLTEGVVVPYSEGRTPLYWITTPKHPFYAAQQEGLTATQILEIYESFGCGDVADHLRA</sequence>